<dbReference type="AlphaFoldDB" id="A0A5B8XVM0"/>
<dbReference type="KEGG" id="bbae:FRD01_18645"/>
<organism evidence="1 2">
    <name type="scientific">Microvenator marinus</name>
    <dbReference type="NCBI Taxonomy" id="2600177"/>
    <lineage>
        <taxon>Bacteria</taxon>
        <taxon>Deltaproteobacteria</taxon>
        <taxon>Bradymonadales</taxon>
        <taxon>Microvenatoraceae</taxon>
        <taxon>Microvenator</taxon>
    </lineage>
</organism>
<gene>
    <name evidence="1" type="ORF">FRD01_18645</name>
</gene>
<evidence type="ECO:0000313" key="2">
    <source>
        <dbReference type="Proteomes" id="UP000321595"/>
    </source>
</evidence>
<protein>
    <submittedName>
        <fullName evidence="1">Uncharacterized protein</fullName>
    </submittedName>
</protein>
<evidence type="ECO:0000313" key="1">
    <source>
        <dbReference type="EMBL" id="QED29221.1"/>
    </source>
</evidence>
<reference evidence="1 2" key="1">
    <citation type="submission" date="2019-08" db="EMBL/GenBank/DDBJ databases">
        <authorList>
            <person name="Liang Q."/>
        </authorList>
    </citation>
    <scope>NUCLEOTIDE SEQUENCE [LARGE SCALE GENOMIC DNA]</scope>
    <source>
        <strain evidence="1 2">V1718</strain>
    </source>
</reference>
<dbReference type="EMBL" id="CP042467">
    <property type="protein sequence ID" value="QED29221.1"/>
    <property type="molecule type" value="Genomic_DNA"/>
</dbReference>
<dbReference type="Proteomes" id="UP000321595">
    <property type="component" value="Chromosome"/>
</dbReference>
<dbReference type="RefSeq" id="WP_146962437.1">
    <property type="nucleotide sequence ID" value="NZ_CP042467.1"/>
</dbReference>
<accession>A0A5B8XVM0</accession>
<proteinExistence type="predicted"/>
<keyword evidence="2" id="KW-1185">Reference proteome</keyword>
<name>A0A5B8XVM0_9DELT</name>
<sequence>MGCGDNGPDKCEEVKTFHVDSGSYEYTYEEARPWPDGQALDEFSVEIDRDAERVTVRYRIDDKEVVETYKITGSNLEP</sequence>